<dbReference type="InterPro" id="IPR001516">
    <property type="entry name" value="Proton_antipo_N"/>
</dbReference>
<dbReference type="GO" id="GO:0015990">
    <property type="term" value="P:electron transport coupled proton transport"/>
    <property type="evidence" value="ECO:0007669"/>
    <property type="project" value="TreeGrafter"/>
</dbReference>
<proteinExistence type="inferred from homology"/>
<evidence type="ECO:0000313" key="21">
    <source>
        <dbReference type="EMBL" id="XCI16347.1"/>
    </source>
</evidence>
<keyword evidence="17" id="KW-0732">Signal</keyword>
<evidence type="ECO:0000256" key="16">
    <source>
        <dbReference type="RuleBase" id="RU003404"/>
    </source>
</evidence>
<dbReference type="PANTHER" id="PTHR42829">
    <property type="entry name" value="NADH-UBIQUINONE OXIDOREDUCTASE CHAIN 5"/>
    <property type="match status" value="1"/>
</dbReference>
<dbReference type="InterPro" id="IPR003945">
    <property type="entry name" value="NU5C-like"/>
</dbReference>
<evidence type="ECO:0000259" key="20">
    <source>
        <dbReference type="Pfam" id="PF06455"/>
    </source>
</evidence>
<keyword evidence="9" id="KW-0249">Electron transport</keyword>
<keyword evidence="11 16" id="KW-0520">NAD</keyword>
<evidence type="ECO:0000256" key="4">
    <source>
        <dbReference type="ARBA" id="ARBA00022448"/>
    </source>
</evidence>
<dbReference type="InterPro" id="IPR010934">
    <property type="entry name" value="NADH_DH_su5_C"/>
</dbReference>
<evidence type="ECO:0000256" key="11">
    <source>
        <dbReference type="ARBA" id="ARBA00023027"/>
    </source>
</evidence>
<evidence type="ECO:0000256" key="17">
    <source>
        <dbReference type="SAM" id="SignalP"/>
    </source>
</evidence>
<evidence type="ECO:0000256" key="10">
    <source>
        <dbReference type="ARBA" id="ARBA00022989"/>
    </source>
</evidence>
<sequence length="559" mass="61475">MLVQSAVFVLILSLTVLALTLPSNTTVILEWEILSAGPSTVSFPMILDKSSTLFSAVVMSVSSLVLGYSFYYMKEDPLIKRFLFLMILFIASMNFLIFIPNLISLLLGWDGLGLVSFLLVIYYRNKKSLSAGMITALMNRIGDALLILTIALLLHQSNWDVMAILPSNHNWLAPCLLTVAAMTKSAQIPFSAWLPAAMAAPTPVSALVHSSTLVTAGVYLLIRFHPFLISFKMFSPYCFLLGLTTSLLASFSAIMETDLKKVIALSTLSQLGLMFCAIAISSPSICLFHLLAHAMFKALLFLAAGNVIHSTHSSQDMRKKGNLSTQLPMTSLSMVTANMALCGSPFLAAFYSKELIALHLATSNLMATTAFFMFAISLSLTVIYSLRLSKHLLWDRPGLSALSQLSDNSKWMEMPLLILTSLSIMGGAMLNWILCEQPVSFPFSEKLIMWPLWSALLMGVLISSTPPTNQPLSKPVLLYWILSMFFMKDLSSKPIILPPLKNSLILTKTIDHGWNEWITGTGTKNTTTKISSVTAKTQENPMSTFLTLTFIGFLISLNL</sequence>
<geneLocation type="mitochondrion" evidence="21"/>
<evidence type="ECO:0000256" key="8">
    <source>
        <dbReference type="ARBA" id="ARBA00022967"/>
    </source>
</evidence>
<evidence type="ECO:0000256" key="9">
    <source>
        <dbReference type="ARBA" id="ARBA00022982"/>
    </source>
</evidence>
<dbReference type="GO" id="GO:0042773">
    <property type="term" value="P:ATP synthesis coupled electron transport"/>
    <property type="evidence" value="ECO:0007669"/>
    <property type="project" value="InterPro"/>
</dbReference>
<accession>A0AAU8HQC2</accession>
<reference evidence="21" key="1">
    <citation type="submission" date="2024-06" db="EMBL/GenBank/DDBJ databases">
        <title>Genomic investigations of benthic invertebrates from the Clarion-Clipperton fields of polymetallic nodules.</title>
        <authorList>
            <person name="Gastineau R."/>
            <person name="Dabek P."/>
            <person name="Mianowicz K."/>
            <person name="Otis C."/>
            <person name="Stoyanova V."/>
            <person name="Krawcewicz A."/>
            <person name="Abramowski T."/>
        </authorList>
    </citation>
    <scope>NUCLEOTIDE SEQUENCE</scope>
</reference>
<dbReference type="InterPro" id="IPR001750">
    <property type="entry name" value="ND/Mrp_TM"/>
</dbReference>
<evidence type="ECO:0000256" key="14">
    <source>
        <dbReference type="ARBA" id="ARBA00023136"/>
    </source>
</evidence>
<evidence type="ECO:0000256" key="2">
    <source>
        <dbReference type="ARBA" id="ARBA00012944"/>
    </source>
</evidence>
<dbReference type="PRINTS" id="PR01434">
    <property type="entry name" value="NADHDHGNASE5"/>
</dbReference>
<evidence type="ECO:0000259" key="19">
    <source>
        <dbReference type="Pfam" id="PF00662"/>
    </source>
</evidence>
<feature type="transmembrane region" description="Helical" evidence="16">
    <location>
        <begin position="82"/>
        <end position="99"/>
    </location>
</feature>
<dbReference type="EMBL" id="PP977509">
    <property type="protein sequence ID" value="XCI16347.1"/>
    <property type="molecule type" value="Genomic_DNA"/>
</dbReference>
<evidence type="ECO:0000256" key="12">
    <source>
        <dbReference type="ARBA" id="ARBA00023075"/>
    </source>
</evidence>
<evidence type="ECO:0000256" key="5">
    <source>
        <dbReference type="ARBA" id="ARBA00022660"/>
    </source>
</evidence>
<keyword evidence="8" id="KW-1278">Translocase</keyword>
<dbReference type="Pfam" id="PF00361">
    <property type="entry name" value="Proton_antipo_M"/>
    <property type="match status" value="1"/>
</dbReference>
<keyword evidence="7" id="KW-0999">Mitochondrion inner membrane</keyword>
<dbReference type="GO" id="GO:0003954">
    <property type="term" value="F:NADH dehydrogenase activity"/>
    <property type="evidence" value="ECO:0007669"/>
    <property type="project" value="TreeGrafter"/>
</dbReference>
<evidence type="ECO:0000256" key="3">
    <source>
        <dbReference type="ARBA" id="ARBA00021096"/>
    </source>
</evidence>
<name>A0AAU8HQC2_9BILA</name>
<dbReference type="Pfam" id="PF00662">
    <property type="entry name" value="Proton_antipo_N"/>
    <property type="match status" value="1"/>
</dbReference>
<feature type="transmembrane region" description="Helical" evidence="16">
    <location>
        <begin position="262"/>
        <end position="281"/>
    </location>
</feature>
<evidence type="ECO:0000256" key="1">
    <source>
        <dbReference type="ARBA" id="ARBA00004448"/>
    </source>
</evidence>
<feature type="domain" description="NADH:quinone oxidoreductase/Mrp antiporter transmembrane" evidence="18">
    <location>
        <begin position="101"/>
        <end position="376"/>
    </location>
</feature>
<dbReference type="Pfam" id="PF06455">
    <property type="entry name" value="NADH5_C"/>
    <property type="match status" value="1"/>
</dbReference>
<evidence type="ECO:0000259" key="18">
    <source>
        <dbReference type="Pfam" id="PF00361"/>
    </source>
</evidence>
<comment type="similarity">
    <text evidence="16">Belongs to the complex I subunit 5 family.</text>
</comment>
<dbReference type="GO" id="GO:0008137">
    <property type="term" value="F:NADH dehydrogenase (ubiquinone) activity"/>
    <property type="evidence" value="ECO:0007669"/>
    <property type="project" value="UniProtKB-EC"/>
</dbReference>
<evidence type="ECO:0000256" key="13">
    <source>
        <dbReference type="ARBA" id="ARBA00023128"/>
    </source>
</evidence>
<feature type="transmembrane region" description="Helical" evidence="16">
    <location>
        <begin position="364"/>
        <end position="386"/>
    </location>
</feature>
<keyword evidence="4 16" id="KW-0813">Transport</keyword>
<organism evidence="21">
    <name type="scientific">Brachiopoda sp</name>
    <dbReference type="NCBI Taxonomy" id="3230945"/>
    <lineage>
        <taxon>Eukaryota</taxon>
        <taxon>Metazoa</taxon>
        <taxon>Spiralia</taxon>
        <taxon>Lophotrochozoa</taxon>
        <taxon>Brachiopoda</taxon>
    </lineage>
</organism>
<dbReference type="EC" id="7.1.1.2" evidence="2 16"/>
<dbReference type="AlphaFoldDB" id="A0AAU8HQC2"/>
<feature type="transmembrane region" description="Helical" evidence="16">
    <location>
        <begin position="234"/>
        <end position="255"/>
    </location>
</feature>
<feature type="transmembrane region" description="Helical" evidence="16">
    <location>
        <begin position="416"/>
        <end position="435"/>
    </location>
</feature>
<feature type="transmembrane region" description="Helical" evidence="16">
    <location>
        <begin position="329"/>
        <end position="352"/>
    </location>
</feature>
<feature type="signal peptide" evidence="17">
    <location>
        <begin position="1"/>
        <end position="18"/>
    </location>
</feature>
<keyword evidence="14 16" id="KW-0472">Membrane</keyword>
<comment type="subcellular location">
    <subcellularLocation>
        <location evidence="1">Mitochondrion inner membrane</location>
        <topology evidence="1">Multi-pass membrane protein</topology>
    </subcellularLocation>
</comment>
<feature type="domain" description="NADH-Ubiquinone oxidoreductase (complex I) chain 5 N-terminal" evidence="19">
    <location>
        <begin position="34"/>
        <end position="82"/>
    </location>
</feature>
<feature type="domain" description="NADH dehydrogenase subunit 5 C-terminal" evidence="20">
    <location>
        <begin position="384"/>
        <end position="556"/>
    </location>
</feature>
<feature type="transmembrane region" description="Helical" evidence="16">
    <location>
        <begin position="204"/>
        <end position="222"/>
    </location>
</feature>
<comment type="function">
    <text evidence="16">Core subunit of the mitochondrial membrane respiratory chain NADH dehydrogenase (Complex I) which catalyzes electron transfer from NADH through the respiratory chain, using ubiquinone as an electron acceptor. Essential for the catalytic activity and assembly of complex I.</text>
</comment>
<dbReference type="PANTHER" id="PTHR42829:SF2">
    <property type="entry name" value="NADH-UBIQUINONE OXIDOREDUCTASE CHAIN 5"/>
    <property type="match status" value="1"/>
</dbReference>
<evidence type="ECO:0000256" key="15">
    <source>
        <dbReference type="ARBA" id="ARBA00049551"/>
    </source>
</evidence>
<keyword evidence="10 16" id="KW-1133">Transmembrane helix</keyword>
<gene>
    <name evidence="21" type="primary">ND5</name>
</gene>
<comment type="catalytic activity">
    <reaction evidence="15 16">
        <text>a ubiquinone + NADH + 5 H(+)(in) = a ubiquinol + NAD(+) + 4 H(+)(out)</text>
        <dbReference type="Rhea" id="RHEA:29091"/>
        <dbReference type="Rhea" id="RHEA-COMP:9565"/>
        <dbReference type="Rhea" id="RHEA-COMP:9566"/>
        <dbReference type="ChEBI" id="CHEBI:15378"/>
        <dbReference type="ChEBI" id="CHEBI:16389"/>
        <dbReference type="ChEBI" id="CHEBI:17976"/>
        <dbReference type="ChEBI" id="CHEBI:57540"/>
        <dbReference type="ChEBI" id="CHEBI:57945"/>
        <dbReference type="EC" id="7.1.1.2"/>
    </reaction>
</comment>
<feature type="transmembrane region" description="Helical" evidence="16">
    <location>
        <begin position="144"/>
        <end position="165"/>
    </location>
</feature>
<feature type="transmembrane region" description="Helical" evidence="16">
    <location>
        <begin position="447"/>
        <end position="464"/>
    </location>
</feature>
<keyword evidence="13 16" id="KW-0496">Mitochondrion</keyword>
<keyword evidence="6 16" id="KW-0812">Transmembrane</keyword>
<feature type="transmembrane region" description="Helical" evidence="16">
    <location>
        <begin position="105"/>
        <end position="123"/>
    </location>
</feature>
<keyword evidence="5" id="KW-0679">Respiratory chain</keyword>
<feature type="transmembrane region" description="Helical" evidence="16">
    <location>
        <begin position="53"/>
        <end position="70"/>
    </location>
</feature>
<dbReference type="GO" id="GO:0005743">
    <property type="term" value="C:mitochondrial inner membrane"/>
    <property type="evidence" value="ECO:0007669"/>
    <property type="project" value="UniProtKB-SubCell"/>
</dbReference>
<evidence type="ECO:0000256" key="7">
    <source>
        <dbReference type="ARBA" id="ARBA00022792"/>
    </source>
</evidence>
<feature type="chain" id="PRO_5043482090" description="NADH-ubiquinone oxidoreductase chain 5" evidence="17">
    <location>
        <begin position="19"/>
        <end position="559"/>
    </location>
</feature>
<keyword evidence="12 16" id="KW-0830">Ubiquinone</keyword>
<protein>
    <recommendedName>
        <fullName evidence="3 16">NADH-ubiquinone oxidoreductase chain 5</fullName>
        <ecNumber evidence="2 16">7.1.1.2</ecNumber>
    </recommendedName>
</protein>
<evidence type="ECO:0000256" key="6">
    <source>
        <dbReference type="ARBA" id="ARBA00022692"/>
    </source>
</evidence>